<evidence type="ECO:0000313" key="4">
    <source>
        <dbReference type="Proteomes" id="UP000188320"/>
    </source>
</evidence>
<evidence type="ECO:0000256" key="2">
    <source>
        <dbReference type="SAM" id="SignalP"/>
    </source>
</evidence>
<keyword evidence="2" id="KW-0732">Signal</keyword>
<keyword evidence="4" id="KW-1185">Reference proteome</keyword>
<organism evidence="3 4">
    <name type="scientific">Zancudomyces culisetae</name>
    <name type="common">Gut fungus</name>
    <name type="synonym">Smittium culisetae</name>
    <dbReference type="NCBI Taxonomy" id="1213189"/>
    <lineage>
        <taxon>Eukaryota</taxon>
        <taxon>Fungi</taxon>
        <taxon>Fungi incertae sedis</taxon>
        <taxon>Zoopagomycota</taxon>
        <taxon>Kickxellomycotina</taxon>
        <taxon>Harpellomycetes</taxon>
        <taxon>Harpellales</taxon>
        <taxon>Legeriomycetaceae</taxon>
        <taxon>Zancudomyces</taxon>
    </lineage>
</organism>
<evidence type="ECO:0000256" key="1">
    <source>
        <dbReference type="SAM" id="MobiDB-lite"/>
    </source>
</evidence>
<feature type="signal peptide" evidence="2">
    <location>
        <begin position="1"/>
        <end position="20"/>
    </location>
</feature>
<comment type="caution">
    <text evidence="3">The sequence shown here is derived from an EMBL/GenBank/DDBJ whole genome shotgun (WGS) entry which is preliminary data.</text>
</comment>
<dbReference type="Gene3D" id="1.20.120.20">
    <property type="entry name" value="Apolipoprotein"/>
    <property type="match status" value="1"/>
</dbReference>
<feature type="chain" id="PRO_5012842297" evidence="2">
    <location>
        <begin position="21"/>
        <end position="214"/>
    </location>
</feature>
<gene>
    <name evidence="3" type="ORF">AX774_g1661</name>
</gene>
<dbReference type="EMBL" id="LSSK01000146">
    <property type="protein sequence ID" value="OMH84803.1"/>
    <property type="molecule type" value="Genomic_DNA"/>
</dbReference>
<reference evidence="4" key="1">
    <citation type="submission" date="2017-01" db="EMBL/GenBank/DDBJ databases">
        <authorList>
            <person name="Wang Y."/>
            <person name="White M."/>
            <person name="Kvist S."/>
            <person name="Moncalvo J.-M."/>
        </authorList>
    </citation>
    <scope>NUCLEOTIDE SEQUENCE [LARGE SCALE GENOMIC DNA]</scope>
    <source>
        <strain evidence="4">COL-18-3</strain>
    </source>
</reference>
<evidence type="ECO:0000313" key="3">
    <source>
        <dbReference type="EMBL" id="OMH84803.1"/>
    </source>
</evidence>
<sequence length="214" mass="20792">MVKITLTGVSVACAMLAANATPVNQYANPAFNAYQNQRMAAVNMNGLPHGLRRSMLRNAREAELADRGLLSDLLGGLLSGVTGIFGLGGNTSGNISGLGSGGNILGNLLSGVTNGAGSGGNALGSLLSGVTNGAGSGGNTVGNTISGVANGVGSIGSTVGNVISEVAKGVGTIGNTVGNVVNGVANGVQQATNNSQRNIKPAQDSPSVESASSE</sequence>
<proteinExistence type="predicted"/>
<protein>
    <submittedName>
        <fullName evidence="3">Uncharacterized protein</fullName>
    </submittedName>
</protein>
<dbReference type="Proteomes" id="UP000188320">
    <property type="component" value="Unassembled WGS sequence"/>
</dbReference>
<dbReference type="AlphaFoldDB" id="A0A1R1PV45"/>
<accession>A0A1R1PV45</accession>
<feature type="region of interest" description="Disordered" evidence="1">
    <location>
        <begin position="193"/>
        <end position="214"/>
    </location>
</feature>
<name>A0A1R1PV45_ZANCU</name>